<evidence type="ECO:0008006" key="4">
    <source>
        <dbReference type="Google" id="ProtNLM"/>
    </source>
</evidence>
<proteinExistence type="predicted"/>
<dbReference type="Proteomes" id="UP000190637">
    <property type="component" value="Unassembled WGS sequence"/>
</dbReference>
<accession>A0A1T4T2P8</accession>
<dbReference type="NCBIfam" id="NF041390">
    <property type="entry name" value="TadE_Rv3655c"/>
    <property type="match status" value="1"/>
</dbReference>
<reference evidence="2 3" key="1">
    <citation type="submission" date="2017-02" db="EMBL/GenBank/DDBJ databases">
        <authorList>
            <person name="Peterson S.W."/>
        </authorList>
    </citation>
    <scope>NUCLEOTIDE SEQUENCE [LARGE SCALE GENOMIC DNA]</scope>
    <source>
        <strain evidence="2 3">DSM 45154</strain>
    </source>
</reference>
<name>A0A1T4T2P8_9ACTN</name>
<dbReference type="RefSeq" id="WP_235001142.1">
    <property type="nucleotide sequence ID" value="NZ_FUWS01000013.1"/>
</dbReference>
<evidence type="ECO:0000313" key="3">
    <source>
        <dbReference type="Proteomes" id="UP000190637"/>
    </source>
</evidence>
<keyword evidence="1" id="KW-0812">Transmembrane</keyword>
<dbReference type="STRING" id="1122192.SAMN02745673_04321"/>
<organism evidence="2 3">
    <name type="scientific">Marinactinospora thermotolerans DSM 45154</name>
    <dbReference type="NCBI Taxonomy" id="1122192"/>
    <lineage>
        <taxon>Bacteria</taxon>
        <taxon>Bacillati</taxon>
        <taxon>Actinomycetota</taxon>
        <taxon>Actinomycetes</taxon>
        <taxon>Streptosporangiales</taxon>
        <taxon>Nocardiopsidaceae</taxon>
        <taxon>Marinactinospora</taxon>
    </lineage>
</organism>
<sequence>MPRPTVLLPVPRPAFRPDSDEGLVTAEIATALPGLALLLGIALASVATVAAHIMCVDAARIGARALARGDSSASAHALASGAAPETADIRLSVDGGYARVSVSAPVRLGSGPRLPFIVRGDAATPLEPRS</sequence>
<gene>
    <name evidence="2" type="ORF">SAMN02745673_04321</name>
</gene>
<protein>
    <recommendedName>
        <fullName evidence="4">TadE-like protein</fullName>
    </recommendedName>
</protein>
<evidence type="ECO:0000313" key="2">
    <source>
        <dbReference type="EMBL" id="SKA34579.1"/>
    </source>
</evidence>
<evidence type="ECO:0000256" key="1">
    <source>
        <dbReference type="SAM" id="Phobius"/>
    </source>
</evidence>
<feature type="transmembrane region" description="Helical" evidence="1">
    <location>
        <begin position="35"/>
        <end position="56"/>
    </location>
</feature>
<keyword evidence="3" id="KW-1185">Reference proteome</keyword>
<keyword evidence="1" id="KW-0472">Membrane</keyword>
<keyword evidence="1" id="KW-1133">Transmembrane helix</keyword>
<dbReference type="InterPro" id="IPR049790">
    <property type="entry name" value="Rv3655c/TadE"/>
</dbReference>
<dbReference type="EMBL" id="FUWS01000013">
    <property type="protein sequence ID" value="SKA34579.1"/>
    <property type="molecule type" value="Genomic_DNA"/>
</dbReference>
<dbReference type="AlphaFoldDB" id="A0A1T4T2P8"/>